<dbReference type="STRING" id="400682.A0A1X7UL83"/>
<dbReference type="NCBIfam" id="TIGR00392">
    <property type="entry name" value="ileS"/>
    <property type="match status" value="1"/>
</dbReference>
<dbReference type="GO" id="GO:0002161">
    <property type="term" value="F:aminoacyl-tRNA deacylase activity"/>
    <property type="evidence" value="ECO:0007669"/>
    <property type="project" value="InterPro"/>
</dbReference>
<dbReference type="GO" id="GO:0004822">
    <property type="term" value="F:isoleucine-tRNA ligase activity"/>
    <property type="evidence" value="ECO:0007669"/>
    <property type="project" value="UniProtKB-EC"/>
</dbReference>
<dbReference type="eggNOG" id="KOG0433">
    <property type="taxonomic scope" value="Eukaryota"/>
</dbReference>
<dbReference type="InterPro" id="IPR000940">
    <property type="entry name" value="NNMT_TEMT_trans"/>
</dbReference>
<dbReference type="GO" id="GO:0006428">
    <property type="term" value="P:isoleucyl-tRNA aminoacylation"/>
    <property type="evidence" value="ECO:0007669"/>
    <property type="project" value="InterPro"/>
</dbReference>
<dbReference type="InterPro" id="IPR002301">
    <property type="entry name" value="Ile-tRNA-ligase"/>
</dbReference>
<keyword evidence="4" id="KW-0963">Cytoplasm</keyword>
<evidence type="ECO:0000256" key="2">
    <source>
        <dbReference type="ARBA" id="ARBA00007996"/>
    </source>
</evidence>
<evidence type="ECO:0000259" key="16">
    <source>
        <dbReference type="Pfam" id="PF08264"/>
    </source>
</evidence>
<dbReference type="EC" id="6.1.1.5" evidence="3"/>
<evidence type="ECO:0000256" key="7">
    <source>
        <dbReference type="ARBA" id="ARBA00022679"/>
    </source>
</evidence>
<keyword evidence="6" id="KW-0489">Methyltransferase</keyword>
<dbReference type="InterPro" id="IPR013155">
    <property type="entry name" value="M/V/L/I-tRNA-synth_anticd-bd"/>
</dbReference>
<keyword evidence="10 14" id="KW-0067">ATP-binding</keyword>
<dbReference type="InterPro" id="IPR014729">
    <property type="entry name" value="Rossmann-like_a/b/a_fold"/>
</dbReference>
<dbReference type="FunFam" id="3.40.50.620:FF:000092">
    <property type="entry name" value="Isoleucine--tRNA ligase"/>
    <property type="match status" value="1"/>
</dbReference>
<protein>
    <recommendedName>
        <fullName evidence="3">isoleucine--tRNA ligase</fullName>
        <ecNumber evidence="3">6.1.1.5</ecNumber>
    </recommendedName>
    <alternativeName>
        <fullName evidence="13">Isoleucyl-tRNA synthetase</fullName>
    </alternativeName>
</protein>
<dbReference type="Gene3D" id="1.10.10.830">
    <property type="entry name" value="Ile-tRNA synthetase CP2 domain-like"/>
    <property type="match status" value="1"/>
</dbReference>
<evidence type="ECO:0000256" key="9">
    <source>
        <dbReference type="ARBA" id="ARBA00022741"/>
    </source>
</evidence>
<name>A0A1X7UL83_AMPQE</name>
<dbReference type="Pfam" id="PF01234">
    <property type="entry name" value="NNMT_PNMT_TEMT"/>
    <property type="match status" value="1"/>
</dbReference>
<keyword evidence="12 14" id="KW-0030">Aminoacyl-tRNA synthetase</keyword>
<evidence type="ECO:0000256" key="1">
    <source>
        <dbReference type="ARBA" id="ARBA00005594"/>
    </source>
</evidence>
<dbReference type="InParanoid" id="A0A1X7UL83"/>
<evidence type="ECO:0000256" key="4">
    <source>
        <dbReference type="ARBA" id="ARBA00022490"/>
    </source>
</evidence>
<dbReference type="InterPro" id="IPR053384">
    <property type="entry name" value="SAM-dep_methyltransferase"/>
</dbReference>
<dbReference type="InterPro" id="IPR001412">
    <property type="entry name" value="aa-tRNA-synth_I_CS"/>
</dbReference>
<dbReference type="GO" id="GO:0008168">
    <property type="term" value="F:methyltransferase activity"/>
    <property type="evidence" value="ECO:0007669"/>
    <property type="project" value="UniProtKB-KW"/>
</dbReference>
<dbReference type="FunCoup" id="A0A1X7UL83">
    <property type="interactions" value="636"/>
</dbReference>
<dbReference type="HAMAP" id="MF_02002">
    <property type="entry name" value="Ile_tRNA_synth_type1"/>
    <property type="match status" value="1"/>
</dbReference>
<evidence type="ECO:0000313" key="17">
    <source>
        <dbReference type="EnsemblMetazoa" id="Aqu2.1.28740_001"/>
    </source>
</evidence>
<dbReference type="SUPFAM" id="SSF52374">
    <property type="entry name" value="Nucleotidylyl transferase"/>
    <property type="match status" value="1"/>
</dbReference>
<dbReference type="SUPFAM" id="SSF53335">
    <property type="entry name" value="S-adenosyl-L-methionine-dependent methyltransferases"/>
    <property type="match status" value="1"/>
</dbReference>
<evidence type="ECO:0000256" key="10">
    <source>
        <dbReference type="ARBA" id="ARBA00022840"/>
    </source>
</evidence>
<dbReference type="PANTHER" id="PTHR42765">
    <property type="entry name" value="SOLEUCYL-TRNA SYNTHETASE"/>
    <property type="match status" value="1"/>
</dbReference>
<evidence type="ECO:0000256" key="14">
    <source>
        <dbReference type="RuleBase" id="RU363035"/>
    </source>
</evidence>
<evidence type="ECO:0000256" key="8">
    <source>
        <dbReference type="ARBA" id="ARBA00022691"/>
    </source>
</evidence>
<dbReference type="OrthoDB" id="10050085at2759"/>
<evidence type="ECO:0000256" key="3">
    <source>
        <dbReference type="ARBA" id="ARBA00013165"/>
    </source>
</evidence>
<comment type="similarity">
    <text evidence="1 14">Belongs to the class-I aminoacyl-tRNA synthetase family.</text>
</comment>
<dbReference type="CDD" id="cd07960">
    <property type="entry name" value="Anticodon_Ia_Ile_BEm"/>
    <property type="match status" value="1"/>
</dbReference>
<evidence type="ECO:0000256" key="5">
    <source>
        <dbReference type="ARBA" id="ARBA00022598"/>
    </source>
</evidence>
<dbReference type="InterPro" id="IPR009080">
    <property type="entry name" value="tRNAsynth_Ia_anticodon-bd"/>
</dbReference>
<dbReference type="Gene3D" id="1.10.730.20">
    <property type="match status" value="1"/>
</dbReference>
<reference evidence="17" key="1">
    <citation type="submission" date="2017-05" db="UniProtKB">
        <authorList>
            <consortium name="EnsemblMetazoa"/>
        </authorList>
    </citation>
    <scope>IDENTIFICATION</scope>
</reference>
<dbReference type="InterPro" id="IPR033708">
    <property type="entry name" value="Anticodon_Ile_BEm"/>
</dbReference>
<dbReference type="Pfam" id="PF00133">
    <property type="entry name" value="tRNA-synt_1"/>
    <property type="match status" value="1"/>
</dbReference>
<dbReference type="EnsemblMetazoa" id="Aqu2.1.28740_001">
    <property type="protein sequence ID" value="Aqu2.1.28740_001"/>
    <property type="gene ID" value="Aqu2.1.28740"/>
</dbReference>
<dbReference type="GO" id="GO:0032259">
    <property type="term" value="P:methylation"/>
    <property type="evidence" value="ECO:0007669"/>
    <property type="project" value="UniProtKB-KW"/>
</dbReference>
<feature type="domain" description="Methionyl/Valyl/Leucyl/Isoleucyl-tRNA synthetase anticodon-binding" evidence="16">
    <location>
        <begin position="679"/>
        <end position="807"/>
    </location>
</feature>
<dbReference type="PRINTS" id="PR00984">
    <property type="entry name" value="TRNASYNTHILE"/>
</dbReference>
<dbReference type="InterPro" id="IPR002300">
    <property type="entry name" value="aa-tRNA-synth_Ia"/>
</dbReference>
<dbReference type="InterPro" id="IPR009008">
    <property type="entry name" value="Val/Leu/Ile-tRNA-synth_edit"/>
</dbReference>
<keyword evidence="8" id="KW-0949">S-adenosyl-L-methionine</keyword>
<dbReference type="PANTHER" id="PTHR42765:SF1">
    <property type="entry name" value="ISOLEUCINE--TRNA LIGASE, MITOCHONDRIAL"/>
    <property type="match status" value="1"/>
</dbReference>
<dbReference type="SUPFAM" id="SSF50677">
    <property type="entry name" value="ValRS/IleRS/LeuRS editing domain"/>
    <property type="match status" value="1"/>
</dbReference>
<dbReference type="Pfam" id="PF08264">
    <property type="entry name" value="Anticodon_1"/>
    <property type="match status" value="1"/>
</dbReference>
<evidence type="ECO:0000256" key="13">
    <source>
        <dbReference type="ARBA" id="ARBA00032665"/>
    </source>
</evidence>
<dbReference type="InterPro" id="IPR029063">
    <property type="entry name" value="SAM-dependent_MTases_sf"/>
</dbReference>
<dbReference type="GO" id="GO:0005739">
    <property type="term" value="C:mitochondrion"/>
    <property type="evidence" value="ECO:0007669"/>
    <property type="project" value="TreeGrafter"/>
</dbReference>
<accession>A0A1X7UL83</accession>
<dbReference type="PROSITE" id="PS00178">
    <property type="entry name" value="AA_TRNA_LIGASE_I"/>
    <property type="match status" value="1"/>
</dbReference>
<dbReference type="OMA" id="HCWRCKT"/>
<dbReference type="GO" id="GO:0000049">
    <property type="term" value="F:tRNA binding"/>
    <property type="evidence" value="ECO:0007669"/>
    <property type="project" value="InterPro"/>
</dbReference>
<dbReference type="NCBIfam" id="NF041360">
    <property type="entry name" value="GntF_guanitoxin"/>
    <property type="match status" value="1"/>
</dbReference>
<evidence type="ECO:0000259" key="15">
    <source>
        <dbReference type="Pfam" id="PF00133"/>
    </source>
</evidence>
<dbReference type="PROSITE" id="PS51681">
    <property type="entry name" value="SAM_MT_NNMT_PNMT_TEMT"/>
    <property type="match status" value="1"/>
</dbReference>
<keyword evidence="5 14" id="KW-0436">Ligase</keyword>
<dbReference type="GO" id="GO:0005524">
    <property type="term" value="F:ATP binding"/>
    <property type="evidence" value="ECO:0007669"/>
    <property type="project" value="UniProtKB-KW"/>
</dbReference>
<sequence length="1148" mass="129643">MGKYKVLTPKTAFPLYRKDPKSAESTIQKSSSYMGLYELQSKRTEAPQFILHDGPPYANGPPHVGHALNKILKDFVNRYKVLRGYRVHYRPGWDCHGLPIEQKASSSIPINAHPLTVRKVARDYAKSAIKTQEKAFRSWGVLGDWGHPYLTMSREYESNQIDVFYNMYKQGCIYRSFKPVYWSPSSVTALAEAELEYKDHVSPSVYVKFPSKFPQILEGKLVQSLVWTTTPWTLPGNRAICYNHAHQYSVIKAESSSELFLIGSDVLNEKGSELFGDYSVIDTFPGHSLEGGAYHNPLTNQLMIANEGTLPFLPSSHVSSKEGTGLVHTAPAHGFDDYTVGKRHSLDLTSLVNERGCYDDWVGGDLSGLDVFKSGNEKIISLLRANESLLHHSQYKHRYPYDWRTKEPVLIRSTKQWFASLETLRDKAIKALDDVKGIPPSSVKRVTDMVESSPEWCISRQRVWGLPLPVFYPLDNPDGYLITADTIQHIKKLFLKHSSDSWWTLPLTELLPPSLTKEAESYEKGSDTLDIWFDSGSSWATVVEGGVADMYLEGHDQYRGWFQSSLLTSVAVNKTSPYKQLVCHGFMLDGRGIKMSKSLGNVVDPVDITDEKKLGADGLRLLIALCDFTSDISLTSTLIEQVREFLLKIRTTIRFMIGNLSSFDPRRDLIPYSSLPPLERYMLHVLSEYFESVESLYEELNYCKICHLIDDLIRSDLSPFYYDMIKDCLYCDEAASLKRQSILTVLHYLLKYTTLSLGPILPHLAEEINNHYPFKEGSVFMCEWPQVPLEWKNETLKSDFTVLRKLRLLTTKCVGEEILQKTIRSPLEACLHLATPTNPLTELVKVTFANDNWCNLEDFLNVSKVYLNTEIPFDISFNYIGGRVLADGQEVNVRVGVGSCQEGEWSKCPRCWKYVPTGQLINGLCLDLLPSDGELQVLDYGCGPVICNVISASKHARSITMAEYTPQGREVVEQWLNGSLTSFDWSPHFDYIVQTLEGKSEEEARERERSLRKKMKGVVSCDLTKDPPIDPQYLGPYDIIVCSLVINTTSSSIEEHQAQMNRLASLIKKGGYLLFVTCLRADGNEGVHQYHYFCGGSDVEYNAIAVSMKCLFSMLEASGLAVVSSSDHLCTGKPDIRSNFIFVAGRKV</sequence>
<dbReference type="GO" id="GO:0032543">
    <property type="term" value="P:mitochondrial translation"/>
    <property type="evidence" value="ECO:0007669"/>
    <property type="project" value="TreeGrafter"/>
</dbReference>
<dbReference type="InterPro" id="IPR023585">
    <property type="entry name" value="Ile-tRNA-ligase_type1"/>
</dbReference>
<proteinExistence type="inferred from homology"/>
<dbReference type="FunFam" id="3.90.740.10:FF:000009">
    <property type="entry name" value="Isoleucyl-tRNA synthetase 2, mitochondrial"/>
    <property type="match status" value="1"/>
</dbReference>
<feature type="domain" description="Aminoacyl-tRNA synthetase class Ia" evidence="15">
    <location>
        <begin position="36"/>
        <end position="634"/>
    </location>
</feature>
<dbReference type="Gene3D" id="3.40.50.620">
    <property type="entry name" value="HUPs"/>
    <property type="match status" value="2"/>
</dbReference>
<comment type="similarity">
    <text evidence="2">Belongs to the class I-like SAM-binding methyltransferase superfamily. NNMT/PNMT/TEMT family.</text>
</comment>
<evidence type="ECO:0000256" key="11">
    <source>
        <dbReference type="ARBA" id="ARBA00022917"/>
    </source>
</evidence>
<dbReference type="Gene3D" id="3.90.740.10">
    <property type="entry name" value="Valyl/Leucyl/Isoleucyl-tRNA synthetase, editing domain"/>
    <property type="match status" value="1"/>
</dbReference>
<dbReference type="AlphaFoldDB" id="A0A1X7UL83"/>
<keyword evidence="9 14" id="KW-0547">Nucleotide-binding</keyword>
<keyword evidence="11 14" id="KW-0648">Protein biosynthesis</keyword>
<evidence type="ECO:0000256" key="6">
    <source>
        <dbReference type="ARBA" id="ARBA00022603"/>
    </source>
</evidence>
<keyword evidence="7" id="KW-0808">Transferase</keyword>
<evidence type="ECO:0000256" key="12">
    <source>
        <dbReference type="ARBA" id="ARBA00023146"/>
    </source>
</evidence>
<dbReference type="SUPFAM" id="SSF47323">
    <property type="entry name" value="Anticodon-binding domain of a subclass of class I aminoacyl-tRNA synthetases"/>
    <property type="match status" value="1"/>
</dbReference>
<organism evidence="17">
    <name type="scientific">Amphimedon queenslandica</name>
    <name type="common">Sponge</name>
    <dbReference type="NCBI Taxonomy" id="400682"/>
    <lineage>
        <taxon>Eukaryota</taxon>
        <taxon>Metazoa</taxon>
        <taxon>Porifera</taxon>
        <taxon>Demospongiae</taxon>
        <taxon>Heteroscleromorpha</taxon>
        <taxon>Haplosclerida</taxon>
        <taxon>Niphatidae</taxon>
        <taxon>Amphimedon</taxon>
    </lineage>
</organism>
<dbReference type="InterPro" id="IPR050081">
    <property type="entry name" value="Ile-tRNA_ligase"/>
</dbReference>
<dbReference type="Gene3D" id="3.40.50.150">
    <property type="entry name" value="Vaccinia Virus protein VP39"/>
    <property type="match status" value="1"/>
</dbReference>